<protein>
    <submittedName>
        <fullName evidence="3">Uncharacterized protein</fullName>
    </submittedName>
</protein>
<feature type="region of interest" description="Disordered" evidence="1">
    <location>
        <begin position="48"/>
        <end position="75"/>
    </location>
</feature>
<accession>A0AAN6PC29</accession>
<keyword evidence="2" id="KW-0732">Signal</keyword>
<dbReference type="Proteomes" id="UP001303115">
    <property type="component" value="Unassembled WGS sequence"/>
</dbReference>
<dbReference type="AlphaFoldDB" id="A0AAN6PC29"/>
<gene>
    <name evidence="3" type="ORF">C8A01DRAFT_37910</name>
</gene>
<evidence type="ECO:0000256" key="2">
    <source>
        <dbReference type="SAM" id="SignalP"/>
    </source>
</evidence>
<evidence type="ECO:0000313" key="3">
    <source>
        <dbReference type="EMBL" id="KAK4038141.1"/>
    </source>
</evidence>
<reference evidence="4" key="1">
    <citation type="journal article" date="2023" name="Mol. Phylogenet. Evol.">
        <title>Genome-scale phylogeny and comparative genomics of the fungal order Sordariales.</title>
        <authorList>
            <person name="Hensen N."/>
            <person name="Bonometti L."/>
            <person name="Westerberg I."/>
            <person name="Brannstrom I.O."/>
            <person name="Guillou S."/>
            <person name="Cros-Aarteil S."/>
            <person name="Calhoun S."/>
            <person name="Haridas S."/>
            <person name="Kuo A."/>
            <person name="Mondo S."/>
            <person name="Pangilinan J."/>
            <person name="Riley R."/>
            <person name="LaButti K."/>
            <person name="Andreopoulos B."/>
            <person name="Lipzen A."/>
            <person name="Chen C."/>
            <person name="Yan M."/>
            <person name="Daum C."/>
            <person name="Ng V."/>
            <person name="Clum A."/>
            <person name="Steindorff A."/>
            <person name="Ohm R.A."/>
            <person name="Martin F."/>
            <person name="Silar P."/>
            <person name="Natvig D.O."/>
            <person name="Lalanne C."/>
            <person name="Gautier V."/>
            <person name="Ament-Velasquez S.L."/>
            <person name="Kruys A."/>
            <person name="Hutchinson M.I."/>
            <person name="Powell A.J."/>
            <person name="Barry K."/>
            <person name="Miller A.N."/>
            <person name="Grigoriev I.V."/>
            <person name="Debuchy R."/>
            <person name="Gladieux P."/>
            <person name="Hiltunen Thoren M."/>
            <person name="Johannesson H."/>
        </authorList>
    </citation>
    <scope>NUCLEOTIDE SEQUENCE [LARGE SCALE GENOMIC DNA]</scope>
    <source>
        <strain evidence="4">CBS 284.82</strain>
    </source>
</reference>
<evidence type="ECO:0000313" key="4">
    <source>
        <dbReference type="Proteomes" id="UP001303115"/>
    </source>
</evidence>
<feature type="chain" id="PRO_5042922427" evidence="2">
    <location>
        <begin position="19"/>
        <end position="110"/>
    </location>
</feature>
<organism evidence="3 4">
    <name type="scientific">Parachaetomium inaequale</name>
    <dbReference type="NCBI Taxonomy" id="2588326"/>
    <lineage>
        <taxon>Eukaryota</taxon>
        <taxon>Fungi</taxon>
        <taxon>Dikarya</taxon>
        <taxon>Ascomycota</taxon>
        <taxon>Pezizomycotina</taxon>
        <taxon>Sordariomycetes</taxon>
        <taxon>Sordariomycetidae</taxon>
        <taxon>Sordariales</taxon>
        <taxon>Chaetomiaceae</taxon>
        <taxon>Parachaetomium</taxon>
    </lineage>
</organism>
<comment type="caution">
    <text evidence="3">The sequence shown here is derived from an EMBL/GenBank/DDBJ whole genome shotgun (WGS) entry which is preliminary data.</text>
</comment>
<feature type="signal peptide" evidence="2">
    <location>
        <begin position="1"/>
        <end position="18"/>
    </location>
</feature>
<proteinExistence type="predicted"/>
<sequence length="110" mass="11045">MRPSLLLSIVTLGGFAAAQEETYTYETAATAQETYTYETAATASEVASAVTTVSETSPLEPTPTETREATSTSTATATATVVPVAGANSLNVQAPVAGLAAVCALGMALL</sequence>
<keyword evidence="4" id="KW-1185">Reference proteome</keyword>
<name>A0AAN6PC29_9PEZI</name>
<dbReference type="EMBL" id="MU854438">
    <property type="protein sequence ID" value="KAK4038141.1"/>
    <property type="molecule type" value="Genomic_DNA"/>
</dbReference>
<evidence type="ECO:0000256" key="1">
    <source>
        <dbReference type="SAM" id="MobiDB-lite"/>
    </source>
</evidence>